<accession>A0A9P9W9T4</accession>
<evidence type="ECO:0000313" key="2">
    <source>
        <dbReference type="Proteomes" id="UP000829685"/>
    </source>
</evidence>
<evidence type="ECO:0000313" key="1">
    <source>
        <dbReference type="EMBL" id="KAI1853835.1"/>
    </source>
</evidence>
<organism evidence="1 2">
    <name type="scientific">Neoarthrinium moseri</name>
    <dbReference type="NCBI Taxonomy" id="1658444"/>
    <lineage>
        <taxon>Eukaryota</taxon>
        <taxon>Fungi</taxon>
        <taxon>Dikarya</taxon>
        <taxon>Ascomycota</taxon>
        <taxon>Pezizomycotina</taxon>
        <taxon>Sordariomycetes</taxon>
        <taxon>Xylariomycetidae</taxon>
        <taxon>Amphisphaeriales</taxon>
        <taxon>Apiosporaceae</taxon>
        <taxon>Neoarthrinium</taxon>
    </lineage>
</organism>
<name>A0A9P9W9T4_9PEZI</name>
<proteinExistence type="predicted"/>
<dbReference type="Proteomes" id="UP000829685">
    <property type="component" value="Unassembled WGS sequence"/>
</dbReference>
<protein>
    <submittedName>
        <fullName evidence="1">Uncharacterized protein</fullName>
    </submittedName>
</protein>
<gene>
    <name evidence="1" type="ORF">JX265_012666</name>
</gene>
<dbReference type="EMBL" id="JAFIMR010000056">
    <property type="protein sequence ID" value="KAI1853835.1"/>
    <property type="molecule type" value="Genomic_DNA"/>
</dbReference>
<comment type="caution">
    <text evidence="1">The sequence shown here is derived from an EMBL/GenBank/DDBJ whole genome shotgun (WGS) entry which is preliminary data.</text>
</comment>
<dbReference type="AlphaFoldDB" id="A0A9P9W9T4"/>
<sequence length="204" mass="22370">MASRRPLVVFWPIGCANATVNIKSQQFNASENRLLDWMGLLMDAIVPAAENCKAVQEAAQRLDFIPKQRTKRAEMQENGVRNSMRLLQGQRITQSPQPSLALSNQRLGRYQKRPGPTSRVPEDRLAARQCGDQSGAAANGQLQETKLTYAEPEKVIGLAACPEKLSSALLEPGKAAWLADNIHGNVHLYGRATGLGRETPQGKE</sequence>
<reference evidence="1" key="1">
    <citation type="submission" date="2021-03" db="EMBL/GenBank/DDBJ databases">
        <title>Revisited historic fungal species revealed as producer of novel bioactive compounds through whole genome sequencing and comparative genomics.</title>
        <authorList>
            <person name="Vignolle G.A."/>
            <person name="Hochenegger N."/>
            <person name="Mach R.L."/>
            <person name="Mach-Aigner A.R."/>
            <person name="Javad Rahimi M."/>
            <person name="Salim K.A."/>
            <person name="Chan C.M."/>
            <person name="Lim L.B.L."/>
            <person name="Cai F."/>
            <person name="Druzhinina I.S."/>
            <person name="U'Ren J.M."/>
            <person name="Derntl C."/>
        </authorList>
    </citation>
    <scope>NUCLEOTIDE SEQUENCE</scope>
    <source>
        <strain evidence="1">TUCIM 5799</strain>
    </source>
</reference>
<keyword evidence="2" id="KW-1185">Reference proteome</keyword>